<dbReference type="Pfam" id="PF02537">
    <property type="entry name" value="CRCB"/>
    <property type="match status" value="1"/>
</dbReference>
<proteinExistence type="inferred from homology"/>
<gene>
    <name evidence="12 13" type="primary">crcB</name>
    <name evidence="12" type="synonym">fluC</name>
    <name evidence="13" type="ORF">COA96_06140</name>
</gene>
<evidence type="ECO:0000313" key="13">
    <source>
        <dbReference type="EMBL" id="PCJ26075.1"/>
    </source>
</evidence>
<keyword evidence="4 12" id="KW-0812">Transmembrane</keyword>
<feature type="transmembrane region" description="Helical" evidence="12">
    <location>
        <begin position="39"/>
        <end position="57"/>
    </location>
</feature>
<dbReference type="PANTHER" id="PTHR28259">
    <property type="entry name" value="FLUORIDE EXPORT PROTEIN 1-RELATED"/>
    <property type="match status" value="1"/>
</dbReference>
<dbReference type="EMBL" id="NVVJ01000013">
    <property type="protein sequence ID" value="PCJ26075.1"/>
    <property type="molecule type" value="Genomic_DNA"/>
</dbReference>
<dbReference type="PANTHER" id="PTHR28259:SF1">
    <property type="entry name" value="FLUORIDE EXPORT PROTEIN 1-RELATED"/>
    <property type="match status" value="1"/>
</dbReference>
<keyword evidence="3" id="KW-0997">Cell inner membrane</keyword>
<name>A0A2A5B3N4_9GAMM</name>
<evidence type="ECO:0000256" key="3">
    <source>
        <dbReference type="ARBA" id="ARBA00022519"/>
    </source>
</evidence>
<evidence type="ECO:0000256" key="10">
    <source>
        <dbReference type="ARBA" id="ARBA00035120"/>
    </source>
</evidence>
<dbReference type="GO" id="GO:0046872">
    <property type="term" value="F:metal ion binding"/>
    <property type="evidence" value="ECO:0007669"/>
    <property type="project" value="UniProtKB-KW"/>
</dbReference>
<sequence>MLYYYLAIAFGGAAGAVTRYWLSTAVERFNGAAFPLGTFFVNIAGSFLIGVFFIIFAEKLHLVDQWRPIVIIGFLGAMTTFSTFSLDALLLFQQGNYNTAFFYVIGSVILCLLASFAGMQITRLLL</sequence>
<reference evidence="14" key="1">
    <citation type="submission" date="2017-08" db="EMBL/GenBank/DDBJ databases">
        <title>A dynamic microbial community with high functional redundancy inhabits the cold, oxic subseafloor aquifer.</title>
        <authorList>
            <person name="Tully B.J."/>
            <person name="Wheat C.G."/>
            <person name="Glazer B.T."/>
            <person name="Huber J.A."/>
        </authorList>
    </citation>
    <scope>NUCLEOTIDE SEQUENCE [LARGE SCALE GENOMIC DNA]</scope>
</reference>
<accession>A0A2A5B3N4</accession>
<dbReference type="HAMAP" id="MF_00454">
    <property type="entry name" value="FluC"/>
    <property type="match status" value="1"/>
</dbReference>
<comment type="caution">
    <text evidence="13">The sequence shown here is derived from an EMBL/GenBank/DDBJ whole genome shotgun (WGS) entry which is preliminary data.</text>
</comment>
<comment type="subcellular location">
    <subcellularLocation>
        <location evidence="1 12">Cell membrane</location>
        <topology evidence="1 12">Multi-pass membrane protein</topology>
    </subcellularLocation>
</comment>
<comment type="catalytic activity">
    <reaction evidence="11">
        <text>fluoride(in) = fluoride(out)</text>
        <dbReference type="Rhea" id="RHEA:76159"/>
        <dbReference type="ChEBI" id="CHEBI:17051"/>
    </reaction>
    <physiologicalReaction direction="left-to-right" evidence="11">
        <dbReference type="Rhea" id="RHEA:76160"/>
    </physiologicalReaction>
</comment>
<evidence type="ECO:0000256" key="8">
    <source>
        <dbReference type="ARBA" id="ARBA00023136"/>
    </source>
</evidence>
<organism evidence="13 14">
    <name type="scientific">SAR86 cluster bacterium</name>
    <dbReference type="NCBI Taxonomy" id="2030880"/>
    <lineage>
        <taxon>Bacteria</taxon>
        <taxon>Pseudomonadati</taxon>
        <taxon>Pseudomonadota</taxon>
        <taxon>Gammaproteobacteria</taxon>
        <taxon>SAR86 cluster</taxon>
    </lineage>
</organism>
<dbReference type="GO" id="GO:0062054">
    <property type="term" value="F:fluoride channel activity"/>
    <property type="evidence" value="ECO:0007669"/>
    <property type="project" value="UniProtKB-UniRule"/>
</dbReference>
<keyword evidence="5 12" id="KW-1133">Transmembrane helix</keyword>
<keyword evidence="2 12" id="KW-1003">Cell membrane</keyword>
<keyword evidence="8 12" id="KW-0472">Membrane</keyword>
<dbReference type="NCBIfam" id="TIGR00494">
    <property type="entry name" value="crcB"/>
    <property type="match status" value="1"/>
</dbReference>
<evidence type="ECO:0000256" key="7">
    <source>
        <dbReference type="ARBA" id="ARBA00023065"/>
    </source>
</evidence>
<evidence type="ECO:0000256" key="5">
    <source>
        <dbReference type="ARBA" id="ARBA00022989"/>
    </source>
</evidence>
<comment type="function">
    <text evidence="12">Fluoride-specific ion channel. Important for reducing fluoride concentration in the cell, thus reducing its toxicity.</text>
</comment>
<feature type="transmembrane region" description="Helical" evidence="12">
    <location>
        <begin position="69"/>
        <end position="94"/>
    </location>
</feature>
<evidence type="ECO:0000256" key="12">
    <source>
        <dbReference type="HAMAP-Rule" id="MF_00454"/>
    </source>
</evidence>
<comment type="activity regulation">
    <text evidence="12">Na(+) is not transported, but it plays an essential structural role and its presence is essential for fluoride channel function.</text>
</comment>
<evidence type="ECO:0000256" key="2">
    <source>
        <dbReference type="ARBA" id="ARBA00022475"/>
    </source>
</evidence>
<evidence type="ECO:0000256" key="11">
    <source>
        <dbReference type="ARBA" id="ARBA00035585"/>
    </source>
</evidence>
<dbReference type="InterPro" id="IPR003691">
    <property type="entry name" value="FluC"/>
</dbReference>
<feature type="binding site" evidence="12">
    <location>
        <position position="79"/>
    </location>
    <ligand>
        <name>Na(+)</name>
        <dbReference type="ChEBI" id="CHEBI:29101"/>
        <note>structural</note>
    </ligand>
</feature>
<keyword evidence="7 12" id="KW-0406">Ion transport</keyword>
<dbReference type="Proteomes" id="UP000218327">
    <property type="component" value="Unassembled WGS sequence"/>
</dbReference>
<dbReference type="AlphaFoldDB" id="A0A2A5B3N4"/>
<evidence type="ECO:0000256" key="6">
    <source>
        <dbReference type="ARBA" id="ARBA00023053"/>
    </source>
</evidence>
<feature type="transmembrane region" description="Helical" evidence="12">
    <location>
        <begin position="100"/>
        <end position="119"/>
    </location>
</feature>
<evidence type="ECO:0000313" key="14">
    <source>
        <dbReference type="Proteomes" id="UP000218327"/>
    </source>
</evidence>
<evidence type="ECO:0000256" key="4">
    <source>
        <dbReference type="ARBA" id="ARBA00022692"/>
    </source>
</evidence>
<keyword evidence="6 12" id="KW-0915">Sodium</keyword>
<keyword evidence="12" id="KW-0813">Transport</keyword>
<keyword evidence="9 12" id="KW-0407">Ion channel</keyword>
<dbReference type="GO" id="GO:0140114">
    <property type="term" value="P:cellular detoxification of fluoride"/>
    <property type="evidence" value="ECO:0007669"/>
    <property type="project" value="UniProtKB-UniRule"/>
</dbReference>
<feature type="binding site" evidence="12">
    <location>
        <position position="76"/>
    </location>
    <ligand>
        <name>Na(+)</name>
        <dbReference type="ChEBI" id="CHEBI:29101"/>
        <note>structural</note>
    </ligand>
</feature>
<evidence type="ECO:0000256" key="1">
    <source>
        <dbReference type="ARBA" id="ARBA00004651"/>
    </source>
</evidence>
<keyword evidence="12" id="KW-0479">Metal-binding</keyword>
<evidence type="ECO:0000256" key="9">
    <source>
        <dbReference type="ARBA" id="ARBA00023303"/>
    </source>
</evidence>
<dbReference type="GO" id="GO:0005886">
    <property type="term" value="C:plasma membrane"/>
    <property type="evidence" value="ECO:0007669"/>
    <property type="project" value="UniProtKB-SubCell"/>
</dbReference>
<comment type="similarity">
    <text evidence="10 12">Belongs to the fluoride channel Fluc/FEX (TC 1.A.43) family.</text>
</comment>
<protein>
    <recommendedName>
        <fullName evidence="12">Fluoride-specific ion channel FluC</fullName>
    </recommendedName>
</protein>